<organism evidence="2 3">
    <name type="scientific">Anoxynatronum buryatiense</name>
    <dbReference type="NCBI Taxonomy" id="489973"/>
    <lineage>
        <taxon>Bacteria</taxon>
        <taxon>Bacillati</taxon>
        <taxon>Bacillota</taxon>
        <taxon>Clostridia</taxon>
        <taxon>Eubacteriales</taxon>
        <taxon>Clostridiaceae</taxon>
        <taxon>Anoxynatronum</taxon>
    </lineage>
</organism>
<dbReference type="AlphaFoldDB" id="A0AA45WZ17"/>
<evidence type="ECO:0000313" key="3">
    <source>
        <dbReference type="Proteomes" id="UP001158066"/>
    </source>
</evidence>
<comment type="caution">
    <text evidence="2">The sequence shown here is derived from an EMBL/GenBank/DDBJ whole genome shotgun (WGS) entry which is preliminary data.</text>
</comment>
<dbReference type="SMART" id="SM01003">
    <property type="entry name" value="AlaDh_PNT_N"/>
    <property type="match status" value="1"/>
</dbReference>
<feature type="domain" description="Alanine dehydrogenase/pyridine nucleotide transhydrogenase N-terminal" evidence="1">
    <location>
        <begin position="8"/>
        <end position="125"/>
    </location>
</feature>
<dbReference type="EMBL" id="FXUF01000023">
    <property type="protein sequence ID" value="SMP71360.1"/>
    <property type="molecule type" value="Genomic_DNA"/>
</dbReference>
<dbReference type="Pfam" id="PF05222">
    <property type="entry name" value="AlaDh_PNT_N"/>
    <property type="match status" value="1"/>
</dbReference>
<evidence type="ECO:0000259" key="1">
    <source>
        <dbReference type="SMART" id="SM01003"/>
    </source>
</evidence>
<dbReference type="Proteomes" id="UP001158066">
    <property type="component" value="Unassembled WGS sequence"/>
</dbReference>
<reference evidence="2" key="1">
    <citation type="submission" date="2017-05" db="EMBL/GenBank/DDBJ databases">
        <authorList>
            <person name="Varghese N."/>
            <person name="Submissions S."/>
        </authorList>
    </citation>
    <scope>NUCLEOTIDE SEQUENCE</scope>
    <source>
        <strain evidence="2">Su22</strain>
    </source>
</reference>
<protein>
    <submittedName>
        <fullName evidence="2">Alanine dehydrogenase</fullName>
    </submittedName>
</protein>
<proteinExistence type="predicted"/>
<gene>
    <name evidence="2" type="ORF">SAMN06296020_1236</name>
</gene>
<dbReference type="InterPro" id="IPR007886">
    <property type="entry name" value="AlaDH/PNT_N"/>
</dbReference>
<dbReference type="RefSeq" id="WP_283410833.1">
    <property type="nucleotide sequence ID" value="NZ_FXUF01000023.1"/>
</dbReference>
<keyword evidence="3" id="KW-1185">Reference proteome</keyword>
<evidence type="ECO:0000313" key="2">
    <source>
        <dbReference type="EMBL" id="SMP71360.1"/>
    </source>
</evidence>
<accession>A0AA45WZ17</accession>
<sequence length="369" mass="41750">MRLVKSIGFPKMHKEESEKRDFLPAFFSDLQGYEVDIVLEKGYGERLGFTESEYLKSNRNIIFGDLSTVYQSDAIIVLRCPETDEINLIREGAVLISMLHYETRETRNELLRERKINCFSMDAMVNDENERILVNYRGTSTAGSRIAFEELKKRSRDFRDIQENLIHISIIGAGAVAANAARAFEAFGDGEFLATDKGLVIHMLPRSVTQKENLLQQILEQTHVLVDASKRPDPSRFIIGNRLLACLPACAVILDLAADPYNEQITPIQVKGIEGIPTGTLDKYIIEPDDDMYEHLPPSVSATNRRVVISCNAWPGVDAKECMAIYGKQMIPHIDVLLSKPIEALDLNSRNLYERSLVRSSLDYYMNTK</sequence>
<dbReference type="SUPFAM" id="SSF52283">
    <property type="entry name" value="Formate/glycerate dehydrogenase catalytic domain-like"/>
    <property type="match status" value="1"/>
</dbReference>
<dbReference type="Gene3D" id="3.40.50.720">
    <property type="entry name" value="NAD(P)-binding Rossmann-like Domain"/>
    <property type="match status" value="1"/>
</dbReference>
<name>A0AA45WZ17_9CLOT</name>